<dbReference type="GO" id="GO:0055070">
    <property type="term" value="P:copper ion homeostasis"/>
    <property type="evidence" value="ECO:0007669"/>
    <property type="project" value="TreeGrafter"/>
</dbReference>
<keyword evidence="9 11" id="KW-1133">Transmembrane helix</keyword>
<dbReference type="InterPro" id="IPR023214">
    <property type="entry name" value="HAD_sf"/>
</dbReference>
<evidence type="ECO:0000256" key="9">
    <source>
        <dbReference type="ARBA" id="ARBA00022989"/>
    </source>
</evidence>
<dbReference type="SFLD" id="SFLDF00027">
    <property type="entry name" value="p-type_atpase"/>
    <property type="match status" value="1"/>
</dbReference>
<reference evidence="13" key="1">
    <citation type="journal article" date="2014" name="Int. J. Syst. Evol. Microbiol.">
        <title>Complete genome sequence of Corynebacterium casei LMG S-19264T (=DSM 44701T), isolated from a smear-ripened cheese.</title>
        <authorList>
            <consortium name="US DOE Joint Genome Institute (JGI-PGF)"/>
            <person name="Walter F."/>
            <person name="Albersmeier A."/>
            <person name="Kalinowski J."/>
            <person name="Ruckert C."/>
        </authorList>
    </citation>
    <scope>NUCLEOTIDE SEQUENCE</scope>
    <source>
        <strain evidence="13">KCTC 12368</strain>
    </source>
</reference>
<keyword evidence="6 11" id="KW-0547">Nucleotide-binding</keyword>
<dbReference type="Proteomes" id="UP000619457">
    <property type="component" value="Unassembled WGS sequence"/>
</dbReference>
<feature type="transmembrane region" description="Helical" evidence="11">
    <location>
        <begin position="334"/>
        <end position="355"/>
    </location>
</feature>
<evidence type="ECO:0000256" key="6">
    <source>
        <dbReference type="ARBA" id="ARBA00022741"/>
    </source>
</evidence>
<dbReference type="PRINTS" id="PR00943">
    <property type="entry name" value="CUATPASE"/>
</dbReference>
<dbReference type="Pfam" id="PF00702">
    <property type="entry name" value="Hydrolase"/>
    <property type="match status" value="1"/>
</dbReference>
<feature type="transmembrane region" description="Helical" evidence="11">
    <location>
        <begin position="680"/>
        <end position="702"/>
    </location>
</feature>
<sequence>MSNKTEIGVIGMSCAGCASSVEQALQSHEGISSAQVNFATQTALVTLKPEANLESIRKSVQDAGYDLLIDQSPEASEKHQLEEYKKLKRNTIAAGIFAVPVFIIGMFMMGMPHAPLILFLLTSPVILYFGRTFFIGAWRQAKHKTANMDTLVALSTGVAYIYSTFNTFFPSWLSSRGLVPHVYFEAAAVIIFLILLGRLLEAGAKAGTGEALRKLMNLQPDEVAVLVDGKEITMATAEVKLGQTVLVRPGQKIPLDGKLSQGNSIIDESMLTGEPIPVEKAPGDAVFAGTLNQTGSFQMLVEQEGSETVLAKIIQRVKEAQGSKAPVQKLVDKITSWFVPAVLAIATLAMVVWGLSGVENSWLQGMLAFITVLVIACPCALGLATPTAIIAGIGKGASMGILVKDAEALQNGSKLDYIAMDKTGTITLGKPTLQSIAFAPAVKDPAQIKNIIYSLELLSEHPLAKAICDQLEEVKNLSIRDFQSHTGKGVSGIPEGQKVTFAIGKKNWLEERGVTSPDWISQKEAEAEQAGATIIYMAQDQELIAMLSLEDPVKEGSAKAIRSLQDAGIKVIMLTGDQQASAQKVAKAVGVDELYSNLLPEDKASKIRELKAEGHKVAMVGDGINDSEALSLADLSIAMGQGTDIAMDVATVTLIHGQLPALESFIKLSKKTVKIIRQNLFWAFIYNVIGIPIAAGALYPAFGFMLNPMIAGAAMALSSVSVVTNSLRLRK</sequence>
<reference evidence="13" key="2">
    <citation type="submission" date="2020-09" db="EMBL/GenBank/DDBJ databases">
        <authorList>
            <person name="Sun Q."/>
            <person name="Kim S."/>
        </authorList>
    </citation>
    <scope>NUCLEOTIDE SEQUENCE</scope>
    <source>
        <strain evidence="13">KCTC 12368</strain>
    </source>
</reference>
<keyword evidence="7 11" id="KW-0067">ATP-binding</keyword>
<feature type="domain" description="HMA" evidence="12">
    <location>
        <begin position="3"/>
        <end position="68"/>
    </location>
</feature>
<dbReference type="Gene3D" id="2.70.150.10">
    <property type="entry name" value="Calcium-transporting ATPase, cytoplasmic transduction domain A"/>
    <property type="match status" value="1"/>
</dbReference>
<comment type="similarity">
    <text evidence="2 11">Belongs to the cation transport ATPase (P-type) (TC 3.A.3) family. Type IB subfamily.</text>
</comment>
<evidence type="ECO:0000256" key="5">
    <source>
        <dbReference type="ARBA" id="ARBA00022723"/>
    </source>
</evidence>
<evidence type="ECO:0000259" key="12">
    <source>
        <dbReference type="PROSITE" id="PS50846"/>
    </source>
</evidence>
<dbReference type="Pfam" id="PF00122">
    <property type="entry name" value="E1-E2_ATPase"/>
    <property type="match status" value="1"/>
</dbReference>
<feature type="transmembrane region" description="Helical" evidence="11">
    <location>
        <begin position="116"/>
        <end position="138"/>
    </location>
</feature>
<accession>A0A918UU43</accession>
<dbReference type="SUPFAM" id="SSF81665">
    <property type="entry name" value="Calcium ATPase, transmembrane domain M"/>
    <property type="match status" value="1"/>
</dbReference>
<dbReference type="InterPro" id="IPR008250">
    <property type="entry name" value="ATPase_P-typ_transduc_dom_A_sf"/>
</dbReference>
<dbReference type="CDD" id="cd00371">
    <property type="entry name" value="HMA"/>
    <property type="match status" value="1"/>
</dbReference>
<feature type="transmembrane region" description="Helical" evidence="11">
    <location>
        <begin position="150"/>
        <end position="169"/>
    </location>
</feature>
<evidence type="ECO:0000256" key="3">
    <source>
        <dbReference type="ARBA" id="ARBA00022475"/>
    </source>
</evidence>
<feature type="transmembrane region" description="Helical" evidence="11">
    <location>
        <begin position="367"/>
        <end position="394"/>
    </location>
</feature>
<evidence type="ECO:0000256" key="1">
    <source>
        <dbReference type="ARBA" id="ARBA00004651"/>
    </source>
</evidence>
<dbReference type="GO" id="GO:0043682">
    <property type="term" value="F:P-type divalent copper transporter activity"/>
    <property type="evidence" value="ECO:0007669"/>
    <property type="project" value="TreeGrafter"/>
</dbReference>
<dbReference type="Gene3D" id="3.40.1110.10">
    <property type="entry name" value="Calcium-transporting ATPase, cytoplasmic domain N"/>
    <property type="match status" value="1"/>
</dbReference>
<comment type="subcellular location">
    <subcellularLocation>
        <location evidence="1">Cell membrane</location>
        <topology evidence="1">Multi-pass membrane protein</topology>
    </subcellularLocation>
</comment>
<dbReference type="InterPro" id="IPR006121">
    <property type="entry name" value="HMA_dom"/>
</dbReference>
<feature type="transmembrane region" description="Helical" evidence="11">
    <location>
        <begin position="91"/>
        <end position="110"/>
    </location>
</feature>
<dbReference type="GO" id="GO:0005507">
    <property type="term" value="F:copper ion binding"/>
    <property type="evidence" value="ECO:0007669"/>
    <property type="project" value="TreeGrafter"/>
</dbReference>
<dbReference type="InterPro" id="IPR036412">
    <property type="entry name" value="HAD-like_sf"/>
</dbReference>
<evidence type="ECO:0000256" key="7">
    <source>
        <dbReference type="ARBA" id="ARBA00022840"/>
    </source>
</evidence>
<dbReference type="GO" id="GO:0005886">
    <property type="term" value="C:plasma membrane"/>
    <property type="evidence" value="ECO:0007669"/>
    <property type="project" value="UniProtKB-SubCell"/>
</dbReference>
<dbReference type="Pfam" id="PF00403">
    <property type="entry name" value="HMA"/>
    <property type="match status" value="1"/>
</dbReference>
<keyword evidence="8" id="KW-1278">Translocase</keyword>
<feature type="transmembrane region" description="Helical" evidence="11">
    <location>
        <begin position="181"/>
        <end position="200"/>
    </location>
</feature>
<keyword evidence="14" id="KW-1185">Reference proteome</keyword>
<keyword evidence="4 11" id="KW-0812">Transmembrane</keyword>
<evidence type="ECO:0000313" key="14">
    <source>
        <dbReference type="Proteomes" id="UP000619457"/>
    </source>
</evidence>
<dbReference type="SUPFAM" id="SSF55008">
    <property type="entry name" value="HMA, heavy metal-associated domain"/>
    <property type="match status" value="1"/>
</dbReference>
<dbReference type="SUPFAM" id="SSF81653">
    <property type="entry name" value="Calcium ATPase, transduction domain A"/>
    <property type="match status" value="1"/>
</dbReference>
<dbReference type="PROSITE" id="PS50846">
    <property type="entry name" value="HMA_2"/>
    <property type="match status" value="1"/>
</dbReference>
<dbReference type="FunFam" id="2.70.150.10:FF:000020">
    <property type="entry name" value="Copper-exporting P-type ATPase A"/>
    <property type="match status" value="1"/>
</dbReference>
<dbReference type="InterPro" id="IPR001757">
    <property type="entry name" value="P_typ_ATPase"/>
</dbReference>
<gene>
    <name evidence="13" type="ORF">GCM10007049_31180</name>
</gene>
<keyword evidence="5 11" id="KW-0479">Metal-binding</keyword>
<keyword evidence="10 11" id="KW-0472">Membrane</keyword>
<keyword evidence="3 11" id="KW-1003">Cell membrane</keyword>
<dbReference type="PANTHER" id="PTHR43520:SF8">
    <property type="entry name" value="P-TYPE CU(+) TRANSPORTER"/>
    <property type="match status" value="1"/>
</dbReference>
<organism evidence="13 14">
    <name type="scientific">Echinicola pacifica</name>
    <dbReference type="NCBI Taxonomy" id="346377"/>
    <lineage>
        <taxon>Bacteria</taxon>
        <taxon>Pseudomonadati</taxon>
        <taxon>Bacteroidota</taxon>
        <taxon>Cytophagia</taxon>
        <taxon>Cytophagales</taxon>
        <taxon>Cyclobacteriaceae</taxon>
        <taxon>Echinicola</taxon>
    </lineage>
</organism>
<dbReference type="NCBIfam" id="TIGR01494">
    <property type="entry name" value="ATPase_P-type"/>
    <property type="match status" value="1"/>
</dbReference>
<dbReference type="InterPro" id="IPR044492">
    <property type="entry name" value="P_typ_ATPase_HD_dom"/>
</dbReference>
<dbReference type="PANTHER" id="PTHR43520">
    <property type="entry name" value="ATP7, ISOFORM B"/>
    <property type="match status" value="1"/>
</dbReference>
<dbReference type="AlphaFoldDB" id="A0A918UU43"/>
<evidence type="ECO:0000256" key="4">
    <source>
        <dbReference type="ARBA" id="ARBA00022692"/>
    </source>
</evidence>
<dbReference type="InterPro" id="IPR023299">
    <property type="entry name" value="ATPase_P-typ_cyto_dom_N"/>
</dbReference>
<dbReference type="RefSeq" id="WP_018475494.1">
    <property type="nucleotide sequence ID" value="NZ_BMWX01000005.1"/>
</dbReference>
<dbReference type="SFLD" id="SFLDS00003">
    <property type="entry name" value="Haloacid_Dehalogenase"/>
    <property type="match status" value="1"/>
</dbReference>
<dbReference type="InterPro" id="IPR017969">
    <property type="entry name" value="Heavy-metal-associated_CS"/>
</dbReference>
<dbReference type="Gene3D" id="3.30.70.100">
    <property type="match status" value="1"/>
</dbReference>
<proteinExistence type="inferred from homology"/>
<dbReference type="GO" id="GO:0016887">
    <property type="term" value="F:ATP hydrolysis activity"/>
    <property type="evidence" value="ECO:0007669"/>
    <property type="project" value="InterPro"/>
</dbReference>
<dbReference type="InterPro" id="IPR036163">
    <property type="entry name" value="HMA_dom_sf"/>
</dbReference>
<protein>
    <submittedName>
        <fullName evidence="13">Copper-translocating P-type ATPase</fullName>
    </submittedName>
</protein>
<evidence type="ECO:0000313" key="13">
    <source>
        <dbReference type="EMBL" id="GGZ35519.1"/>
    </source>
</evidence>
<dbReference type="InterPro" id="IPR018303">
    <property type="entry name" value="ATPase_P-typ_P_site"/>
</dbReference>
<dbReference type="InterPro" id="IPR059000">
    <property type="entry name" value="ATPase_P-type_domA"/>
</dbReference>
<dbReference type="SFLD" id="SFLDG00002">
    <property type="entry name" value="C1.7:_P-type_atpase_like"/>
    <property type="match status" value="1"/>
</dbReference>
<feature type="transmembrane region" description="Helical" evidence="11">
    <location>
        <begin position="708"/>
        <end position="727"/>
    </location>
</feature>
<evidence type="ECO:0000256" key="2">
    <source>
        <dbReference type="ARBA" id="ARBA00006024"/>
    </source>
</evidence>
<dbReference type="GO" id="GO:0005524">
    <property type="term" value="F:ATP binding"/>
    <property type="evidence" value="ECO:0007669"/>
    <property type="project" value="UniProtKB-UniRule"/>
</dbReference>
<dbReference type="InterPro" id="IPR027256">
    <property type="entry name" value="P-typ_ATPase_IB"/>
</dbReference>
<dbReference type="EMBL" id="BMWX01000005">
    <property type="protein sequence ID" value="GGZ35519.1"/>
    <property type="molecule type" value="Genomic_DNA"/>
</dbReference>
<dbReference type="PROSITE" id="PS01047">
    <property type="entry name" value="HMA_1"/>
    <property type="match status" value="1"/>
</dbReference>
<dbReference type="PROSITE" id="PS00154">
    <property type="entry name" value="ATPASE_E1_E2"/>
    <property type="match status" value="1"/>
</dbReference>
<dbReference type="FunFam" id="3.30.70.100:FF:000001">
    <property type="entry name" value="ATPase copper transporting beta"/>
    <property type="match status" value="1"/>
</dbReference>
<dbReference type="InterPro" id="IPR023298">
    <property type="entry name" value="ATPase_P-typ_TM_dom_sf"/>
</dbReference>
<evidence type="ECO:0000256" key="8">
    <source>
        <dbReference type="ARBA" id="ARBA00022967"/>
    </source>
</evidence>
<dbReference type="Gene3D" id="3.40.50.1000">
    <property type="entry name" value="HAD superfamily/HAD-like"/>
    <property type="match status" value="1"/>
</dbReference>
<evidence type="ECO:0000256" key="10">
    <source>
        <dbReference type="ARBA" id="ARBA00023136"/>
    </source>
</evidence>
<dbReference type="NCBIfam" id="TIGR01525">
    <property type="entry name" value="ATPase-IB_hvy"/>
    <property type="match status" value="1"/>
</dbReference>
<dbReference type="PRINTS" id="PR00119">
    <property type="entry name" value="CATATPASE"/>
</dbReference>
<dbReference type="GO" id="GO:0060003">
    <property type="term" value="P:copper ion export"/>
    <property type="evidence" value="ECO:0007669"/>
    <property type="project" value="UniProtKB-ARBA"/>
</dbReference>
<name>A0A918UU43_9BACT</name>
<dbReference type="NCBIfam" id="TIGR01511">
    <property type="entry name" value="ATPase-IB1_Cu"/>
    <property type="match status" value="1"/>
</dbReference>
<dbReference type="SUPFAM" id="SSF56784">
    <property type="entry name" value="HAD-like"/>
    <property type="match status" value="1"/>
</dbReference>
<evidence type="ECO:0000256" key="11">
    <source>
        <dbReference type="RuleBase" id="RU362081"/>
    </source>
</evidence>
<comment type="caution">
    <text evidence="13">The sequence shown here is derived from an EMBL/GenBank/DDBJ whole genome shotgun (WGS) entry which is preliminary data.</text>
</comment>
<dbReference type="CDD" id="cd02094">
    <property type="entry name" value="P-type_ATPase_Cu-like"/>
    <property type="match status" value="1"/>
</dbReference>